<comment type="caution">
    <text evidence="1">The sequence shown here is derived from an EMBL/GenBank/DDBJ whole genome shotgun (WGS) entry which is preliminary data.</text>
</comment>
<sequence length="250" mass="26936">MAMSIRSMDPEDARHHPSQSIPNAAYPDARGYQPGTGGGSSPSENNGSNTTYAQGHPYPSTAYSTTTSADPSTRPWSPSPSQLHDPPPPYNPSDTDNRTFANSSGYAAGPSRGDESTYGAGSGSGATSNIPLQDMPPIHNYQPQSQHEQERAALYPQQRPLQPYPGHSLAKPGDAEAQGQVPGGQDAMMRTRKRRRRRFVLLGGGLFAIFLLALLIGIGLGVIRKIRNGDDDDDDDDDHHRPPFGHHDDD</sequence>
<gene>
    <name evidence="1" type="ORF">N3K66_000118</name>
</gene>
<keyword evidence="2" id="KW-1185">Reference proteome</keyword>
<dbReference type="EMBL" id="CM047940">
    <property type="protein sequence ID" value="KAI9903589.1"/>
    <property type="molecule type" value="Genomic_DNA"/>
</dbReference>
<accession>A0ACC0VBB2</accession>
<proteinExistence type="predicted"/>
<protein>
    <submittedName>
        <fullName evidence="1">Uncharacterized protein</fullName>
    </submittedName>
</protein>
<reference evidence="1" key="1">
    <citation type="submission" date="2022-10" db="EMBL/GenBank/DDBJ databases">
        <title>Complete Genome of Trichothecium roseum strain YXFP-22015, a Plant Pathogen Isolated from Citrus.</title>
        <authorList>
            <person name="Wang Y."/>
            <person name="Zhu L."/>
        </authorList>
    </citation>
    <scope>NUCLEOTIDE SEQUENCE</scope>
    <source>
        <strain evidence="1">YXFP-22015</strain>
    </source>
</reference>
<organism evidence="1 2">
    <name type="scientific">Trichothecium roseum</name>
    <dbReference type="NCBI Taxonomy" id="47278"/>
    <lineage>
        <taxon>Eukaryota</taxon>
        <taxon>Fungi</taxon>
        <taxon>Dikarya</taxon>
        <taxon>Ascomycota</taxon>
        <taxon>Pezizomycotina</taxon>
        <taxon>Sordariomycetes</taxon>
        <taxon>Hypocreomycetidae</taxon>
        <taxon>Hypocreales</taxon>
        <taxon>Hypocreales incertae sedis</taxon>
        <taxon>Trichothecium</taxon>
    </lineage>
</organism>
<dbReference type="Proteomes" id="UP001163324">
    <property type="component" value="Chromosome 1"/>
</dbReference>
<evidence type="ECO:0000313" key="2">
    <source>
        <dbReference type="Proteomes" id="UP001163324"/>
    </source>
</evidence>
<evidence type="ECO:0000313" key="1">
    <source>
        <dbReference type="EMBL" id="KAI9903589.1"/>
    </source>
</evidence>
<name>A0ACC0VBB2_9HYPO</name>